<gene>
    <name evidence="3" type="ORF">A2Y83_02035</name>
</gene>
<dbReference type="Gene3D" id="3.30.450.90">
    <property type="match status" value="1"/>
</dbReference>
<dbReference type="EMBL" id="MFFS01000032">
    <property type="protein sequence ID" value="OGF22264.1"/>
    <property type="molecule type" value="Genomic_DNA"/>
</dbReference>
<dbReference type="AlphaFoldDB" id="A0A1F5S6E3"/>
<dbReference type="InterPro" id="IPR050921">
    <property type="entry name" value="T4SS_GSP_E_ATPase"/>
</dbReference>
<comment type="similarity">
    <text evidence="1">Belongs to the GSP E family.</text>
</comment>
<dbReference type="InterPro" id="IPR027417">
    <property type="entry name" value="P-loop_NTPase"/>
</dbReference>
<proteinExistence type="inferred from homology"/>
<dbReference type="PANTHER" id="PTHR30486">
    <property type="entry name" value="TWITCHING MOTILITY PROTEIN PILT"/>
    <property type="match status" value="1"/>
</dbReference>
<dbReference type="Pfam" id="PF00437">
    <property type="entry name" value="T2SSE"/>
    <property type="match status" value="1"/>
</dbReference>
<evidence type="ECO:0000256" key="1">
    <source>
        <dbReference type="ARBA" id="ARBA00006611"/>
    </source>
</evidence>
<evidence type="ECO:0000313" key="3">
    <source>
        <dbReference type="EMBL" id="OGF22264.1"/>
    </source>
</evidence>
<name>A0A1F5S6E3_9BACT</name>
<dbReference type="SUPFAM" id="SSF52540">
    <property type="entry name" value="P-loop containing nucleoside triphosphate hydrolases"/>
    <property type="match status" value="1"/>
</dbReference>
<organism evidence="3 4">
    <name type="scientific">Candidatus Falkowbacteria bacterium RBG_13_39_14</name>
    <dbReference type="NCBI Taxonomy" id="1797985"/>
    <lineage>
        <taxon>Bacteria</taxon>
        <taxon>Candidatus Falkowiibacteriota</taxon>
    </lineage>
</organism>
<comment type="caution">
    <text evidence="3">The sequence shown here is derived from an EMBL/GenBank/DDBJ whole genome shotgun (WGS) entry which is preliminary data.</text>
</comment>
<feature type="domain" description="Bacterial type II secretion system protein E" evidence="2">
    <location>
        <begin position="135"/>
        <end position="287"/>
    </location>
</feature>
<evidence type="ECO:0000259" key="2">
    <source>
        <dbReference type="Pfam" id="PF00437"/>
    </source>
</evidence>
<reference evidence="3 4" key="1">
    <citation type="journal article" date="2016" name="Nat. Commun.">
        <title>Thousands of microbial genomes shed light on interconnected biogeochemical processes in an aquifer system.</title>
        <authorList>
            <person name="Anantharaman K."/>
            <person name="Brown C.T."/>
            <person name="Hug L.A."/>
            <person name="Sharon I."/>
            <person name="Castelle C.J."/>
            <person name="Probst A.J."/>
            <person name="Thomas B.C."/>
            <person name="Singh A."/>
            <person name="Wilkins M.J."/>
            <person name="Karaoz U."/>
            <person name="Brodie E.L."/>
            <person name="Williams K.H."/>
            <person name="Hubbard S.S."/>
            <person name="Banfield J.F."/>
        </authorList>
    </citation>
    <scope>NUCLEOTIDE SEQUENCE [LARGE SCALE GENOMIC DNA]</scope>
</reference>
<protein>
    <recommendedName>
        <fullName evidence="2">Bacterial type II secretion system protein E domain-containing protein</fullName>
    </recommendedName>
</protein>
<dbReference type="STRING" id="1797985.A2Y83_02035"/>
<evidence type="ECO:0000313" key="4">
    <source>
        <dbReference type="Proteomes" id="UP000178323"/>
    </source>
</evidence>
<dbReference type="Proteomes" id="UP000178323">
    <property type="component" value="Unassembled WGS sequence"/>
</dbReference>
<dbReference type="GO" id="GO:0016887">
    <property type="term" value="F:ATP hydrolysis activity"/>
    <property type="evidence" value="ECO:0007669"/>
    <property type="project" value="InterPro"/>
</dbReference>
<sequence>MFCCFVEIVDSSQTIKINRIITAAIKKKATDLHLSVGNNPILRLDDKLYPLIDEEVITSDFLENLAEGIFSKEERDDLKNNLGITAVHDYGNQIRFKIKAFYQKKFLNFSFRFIPPFPPAFNDLGLPKAIINLKNLSKGLVIIGGGYDSGRTTTAVSFVEELNKTESRYILTLERPIEFLLTSNKSIIAQRNIPSDVKSFEEGLSYCKEEDVDAIMIGELNSTPDAIVEALELAAERLVIGIIDAKGAIDAIEKMMFDFSLQEKPRVRALLANSLECVLIQKLIPRLGGGRILVPEILLVNEPVRAIIKEDRLYQLNNILQTSREEGMRGIDRSLAELVSTGEISIDDAMAYANSKESFKMMMR</sequence>
<dbReference type="InterPro" id="IPR001482">
    <property type="entry name" value="T2SS/T4SS_dom"/>
</dbReference>
<accession>A0A1F5S6E3</accession>
<dbReference type="Gene3D" id="3.40.50.300">
    <property type="entry name" value="P-loop containing nucleotide triphosphate hydrolases"/>
    <property type="match status" value="1"/>
</dbReference>